<accession>A0ABU4C7I9</accession>
<comment type="caution">
    <text evidence="1">The sequence shown here is derived from an EMBL/GenBank/DDBJ whole genome shotgun (WGS) entry which is preliminary data.</text>
</comment>
<sequence length="55" mass="6218">MIHQEIREWVAELMQLDIATASPGELARLDAMTALAEGQYVQQLLNLHEFRPLVG</sequence>
<evidence type="ECO:0000313" key="2">
    <source>
        <dbReference type="Proteomes" id="UP001185737"/>
    </source>
</evidence>
<gene>
    <name evidence="1" type="ORF">R3Q59_01895</name>
</gene>
<keyword evidence="2" id="KW-1185">Reference proteome</keyword>
<reference evidence="1 2" key="1">
    <citation type="submission" date="2023-10" db="EMBL/GenBank/DDBJ databases">
        <title>Development of a sustainable strategy for remediation of hydrocarbon-contaminated territories based on the waste exchange concept.</title>
        <authorList>
            <person name="Krivoruchko A."/>
        </authorList>
    </citation>
    <scope>NUCLEOTIDE SEQUENCE [LARGE SCALE GENOMIC DNA]</scope>
    <source>
        <strain evidence="1 2">IEGM 60</strain>
    </source>
</reference>
<name>A0ABU4C7I9_RHOJO</name>
<evidence type="ECO:0000313" key="1">
    <source>
        <dbReference type="EMBL" id="MDV6279265.1"/>
    </source>
</evidence>
<organism evidence="1 2">
    <name type="scientific">Rhodococcus jostii</name>
    <dbReference type="NCBI Taxonomy" id="132919"/>
    <lineage>
        <taxon>Bacteria</taxon>
        <taxon>Bacillati</taxon>
        <taxon>Actinomycetota</taxon>
        <taxon>Actinomycetes</taxon>
        <taxon>Mycobacteriales</taxon>
        <taxon>Nocardiaceae</taxon>
        <taxon>Rhodococcus</taxon>
    </lineage>
</organism>
<dbReference type="EMBL" id="JAWLKA010000001">
    <property type="protein sequence ID" value="MDV6279265.1"/>
    <property type="molecule type" value="Genomic_DNA"/>
</dbReference>
<dbReference type="Proteomes" id="UP001185737">
    <property type="component" value="Unassembled WGS sequence"/>
</dbReference>
<dbReference type="RefSeq" id="WP_198602278.1">
    <property type="nucleotide sequence ID" value="NZ_JAWLKA010000001.1"/>
</dbReference>
<protein>
    <submittedName>
        <fullName evidence="1">Uncharacterized protein</fullName>
    </submittedName>
</protein>
<proteinExistence type="predicted"/>